<dbReference type="RefSeq" id="XP_033791774.1">
    <property type="nucleotide sequence ID" value="XM_033935883.1"/>
</dbReference>
<reference evidence="9" key="1">
    <citation type="submission" date="2025-08" db="UniProtKB">
        <authorList>
            <consortium name="RefSeq"/>
        </authorList>
    </citation>
    <scope>IDENTIFICATION</scope>
</reference>
<accession>A0A6P8Q665</accession>
<dbReference type="GO" id="GO:0016787">
    <property type="term" value="F:hydrolase activity"/>
    <property type="evidence" value="ECO:0007669"/>
    <property type="project" value="UniProtKB-KW"/>
</dbReference>
<sequence length="604" mass="66450">MARHRNVRGYNYDEDFDDDDLYGQSVEDDYCISPATAAQFIYSKREKPTTFAEPLEEEFGDEEEPGDCDTSDPSLSGPDQARLYSCLDHMREVLGDSVAEQEMIQAVLSSKFDVSQALDLVLTRNDKQNMKTASSGKSAKGALSCSVEGVSNVCNWSNLPKNISHDTDTSLGLGDLIAKVETVSTVAAESRNKMHFGTTKINIPLETQTSLGFCLKGTEVLPLSALMSNIPKQSFYCPSNKQKTGSHVNTTSPLGSFLNPDSDIHLVPALIEAKVPENLPQQQHICKSLGAQNGAGWSSFMNTRNTCLTSCLENMTFDNQASHSPCGDTELFGSLHSVLQSSQGDMPSEKESFQVSKYGSPSLADLIQEHKWVNSQASSTLKCDLQDQPLEEGLESVVPLSRLARKSQTSCEMPELTDSLSSPADRQTRHFLRSDLIAEGCGKMGDSRVSSAVEFQPAVEVDSNIDLSVLIKNPEPLLDLSSMLNPPSKSLSSKQKIHSRSSKESKLCNKMHTFRKQTPHVSWTRAPLTAKPSAFALTLCFCYTPRYCSRNPFDIHETLMYSSQVQGAETTDKNSLISLIPFDFKTPSPDDIVKANQRKAFTRE</sequence>
<dbReference type="Pfam" id="PF08938">
    <property type="entry name" value="HBS1_N"/>
    <property type="match status" value="1"/>
</dbReference>
<dbReference type="FunFam" id="1.10.8.10:FF:000039">
    <property type="entry name" value="HBS1-like translational GTPase"/>
    <property type="match status" value="1"/>
</dbReference>
<keyword evidence="8" id="KW-1185">Reference proteome</keyword>
<evidence type="ECO:0000256" key="1">
    <source>
        <dbReference type="ARBA" id="ARBA00004496"/>
    </source>
</evidence>
<name>A0A6P8Q665_GEOSA</name>
<dbReference type="Proteomes" id="UP000515159">
    <property type="component" value="Chromosome 3"/>
</dbReference>
<evidence type="ECO:0000256" key="2">
    <source>
        <dbReference type="ARBA" id="ARBA00022490"/>
    </source>
</evidence>
<dbReference type="CTD" id="10767"/>
<organism evidence="8 9">
    <name type="scientific">Geotrypetes seraphini</name>
    <name type="common">Gaboon caecilian</name>
    <name type="synonym">Caecilia seraphini</name>
    <dbReference type="NCBI Taxonomy" id="260995"/>
    <lineage>
        <taxon>Eukaryota</taxon>
        <taxon>Metazoa</taxon>
        <taxon>Chordata</taxon>
        <taxon>Craniata</taxon>
        <taxon>Vertebrata</taxon>
        <taxon>Euteleostomi</taxon>
        <taxon>Amphibia</taxon>
        <taxon>Gymnophiona</taxon>
        <taxon>Geotrypetes</taxon>
    </lineage>
</organism>
<evidence type="ECO:0000256" key="4">
    <source>
        <dbReference type="ARBA" id="ARBA00022801"/>
    </source>
</evidence>
<comment type="subcellular location">
    <subcellularLocation>
        <location evidence="1">Cytoplasm</location>
    </subcellularLocation>
</comment>
<protein>
    <submittedName>
        <fullName evidence="9">HBS1-like protein isoform X3</fullName>
    </submittedName>
</protein>
<proteinExistence type="predicted"/>
<feature type="region of interest" description="Disordered" evidence="6">
    <location>
        <begin position="55"/>
        <end position="79"/>
    </location>
</feature>
<feature type="region of interest" description="Disordered" evidence="6">
    <location>
        <begin position="484"/>
        <end position="504"/>
    </location>
</feature>
<dbReference type="GO" id="GO:0005737">
    <property type="term" value="C:cytoplasm"/>
    <property type="evidence" value="ECO:0007669"/>
    <property type="project" value="UniProtKB-SubCell"/>
</dbReference>
<dbReference type="Gene3D" id="1.10.8.10">
    <property type="entry name" value="DNA helicase RuvA subunit, C-terminal domain"/>
    <property type="match status" value="1"/>
</dbReference>
<keyword evidence="3" id="KW-0597">Phosphoprotein</keyword>
<feature type="compositionally biased region" description="Acidic residues" evidence="6">
    <location>
        <begin position="55"/>
        <end position="70"/>
    </location>
</feature>
<dbReference type="AlphaFoldDB" id="A0A6P8Q665"/>
<evidence type="ECO:0000313" key="9">
    <source>
        <dbReference type="RefSeq" id="XP_033791774.1"/>
    </source>
</evidence>
<gene>
    <name evidence="9" type="primary">HBS1L</name>
</gene>
<dbReference type="GeneID" id="117356540"/>
<keyword evidence="2" id="KW-0963">Cytoplasm</keyword>
<evidence type="ECO:0000313" key="8">
    <source>
        <dbReference type="Proteomes" id="UP000515159"/>
    </source>
</evidence>
<dbReference type="SUPFAM" id="SSF109732">
    <property type="entry name" value="HBS1-like domain"/>
    <property type="match status" value="1"/>
</dbReference>
<keyword evidence="5" id="KW-0648">Protein biosynthesis</keyword>
<dbReference type="GO" id="GO:0006412">
    <property type="term" value="P:translation"/>
    <property type="evidence" value="ECO:0007669"/>
    <property type="project" value="UniProtKB-KW"/>
</dbReference>
<feature type="compositionally biased region" description="Polar residues" evidence="6">
    <location>
        <begin position="484"/>
        <end position="494"/>
    </location>
</feature>
<evidence type="ECO:0000259" key="7">
    <source>
        <dbReference type="Pfam" id="PF08938"/>
    </source>
</evidence>
<feature type="domain" description="HBS1-like protein N-terminal" evidence="7">
    <location>
        <begin position="60"/>
        <end position="130"/>
    </location>
</feature>
<evidence type="ECO:0000256" key="6">
    <source>
        <dbReference type="SAM" id="MobiDB-lite"/>
    </source>
</evidence>
<evidence type="ECO:0000256" key="5">
    <source>
        <dbReference type="ARBA" id="ARBA00022917"/>
    </source>
</evidence>
<evidence type="ECO:0000256" key="3">
    <source>
        <dbReference type="ARBA" id="ARBA00022553"/>
    </source>
</evidence>
<keyword evidence="4" id="KW-0378">Hydrolase</keyword>
<dbReference type="InterPro" id="IPR015033">
    <property type="entry name" value="HBS1-like_N"/>
</dbReference>
<dbReference type="InterPro" id="IPR037189">
    <property type="entry name" value="HBS1-like_N_sf"/>
</dbReference>